<name>A0ACB1A8T9_MELEN</name>
<dbReference type="EMBL" id="CAVMJV010000068">
    <property type="protein sequence ID" value="CAK5087906.1"/>
    <property type="molecule type" value="Genomic_DNA"/>
</dbReference>
<dbReference type="Proteomes" id="UP001497535">
    <property type="component" value="Unassembled WGS sequence"/>
</dbReference>
<evidence type="ECO:0000313" key="1">
    <source>
        <dbReference type="EMBL" id="CAK5087906.1"/>
    </source>
</evidence>
<gene>
    <name evidence="1" type="ORF">MENTE1834_LOCUS35529</name>
</gene>
<evidence type="ECO:0000313" key="2">
    <source>
        <dbReference type="Proteomes" id="UP001497535"/>
    </source>
</evidence>
<reference evidence="1" key="1">
    <citation type="submission" date="2023-11" db="EMBL/GenBank/DDBJ databases">
        <authorList>
            <person name="Poullet M."/>
        </authorList>
    </citation>
    <scope>NUCLEOTIDE SEQUENCE</scope>
    <source>
        <strain evidence="1">E1834</strain>
    </source>
</reference>
<comment type="caution">
    <text evidence="1">The sequence shown here is derived from an EMBL/GenBank/DDBJ whole genome shotgun (WGS) entry which is preliminary data.</text>
</comment>
<sequence length="194" mass="23295">MHNVTPFELNYLGLDSEEFAKLELFTSEQRIIAWLLILIEYFVQFINIPFGIISIKLLYCTSLLHRNLKFILITQSGLIIFEALIRLYFVGPIKYFTGDIFWFQTEFRFIPIKFLVQLPIFSRMIFCHLIIVERICATVFIKCYETKNGRIFTTSWIFIFVGFFNFSGYFMLNIELTFYEWRNQKQFSVFIISH</sequence>
<accession>A0ACB1A8T9</accession>
<protein>
    <submittedName>
        <fullName evidence="1">Uncharacterized protein</fullName>
    </submittedName>
</protein>
<keyword evidence="2" id="KW-1185">Reference proteome</keyword>
<organism evidence="1 2">
    <name type="scientific">Meloidogyne enterolobii</name>
    <name type="common">Root-knot nematode worm</name>
    <name type="synonym">Meloidogyne mayaguensis</name>
    <dbReference type="NCBI Taxonomy" id="390850"/>
    <lineage>
        <taxon>Eukaryota</taxon>
        <taxon>Metazoa</taxon>
        <taxon>Ecdysozoa</taxon>
        <taxon>Nematoda</taxon>
        <taxon>Chromadorea</taxon>
        <taxon>Rhabditida</taxon>
        <taxon>Tylenchina</taxon>
        <taxon>Tylenchomorpha</taxon>
        <taxon>Tylenchoidea</taxon>
        <taxon>Meloidogynidae</taxon>
        <taxon>Meloidogyninae</taxon>
        <taxon>Meloidogyne</taxon>
    </lineage>
</organism>
<proteinExistence type="predicted"/>